<dbReference type="EMBL" id="GAMD01001422">
    <property type="protein sequence ID" value="JAB00169.1"/>
    <property type="molecule type" value="mRNA"/>
</dbReference>
<proteinExistence type="evidence at transcript level"/>
<dbReference type="AlphaFoldDB" id="T1E9F0"/>
<feature type="region of interest" description="Disordered" evidence="1">
    <location>
        <begin position="177"/>
        <end position="196"/>
    </location>
</feature>
<evidence type="ECO:0000256" key="1">
    <source>
        <dbReference type="SAM" id="MobiDB-lite"/>
    </source>
</evidence>
<feature type="compositionally biased region" description="Pro residues" evidence="1">
    <location>
        <begin position="270"/>
        <end position="299"/>
    </location>
</feature>
<protein>
    <submittedName>
        <fullName evidence="2">Uncharacterized protein</fullName>
    </submittedName>
</protein>
<feature type="compositionally biased region" description="Basic and acidic residues" evidence="1">
    <location>
        <begin position="109"/>
        <end position="122"/>
    </location>
</feature>
<feature type="compositionally biased region" description="Low complexity" evidence="1">
    <location>
        <begin position="356"/>
        <end position="369"/>
    </location>
</feature>
<organism evidence="2">
    <name type="scientific">Anopheles aquasalis</name>
    <name type="common">Malaria mosquito</name>
    <dbReference type="NCBI Taxonomy" id="42839"/>
    <lineage>
        <taxon>Eukaryota</taxon>
        <taxon>Metazoa</taxon>
        <taxon>Ecdysozoa</taxon>
        <taxon>Arthropoda</taxon>
        <taxon>Hexapoda</taxon>
        <taxon>Insecta</taxon>
        <taxon>Pterygota</taxon>
        <taxon>Neoptera</taxon>
        <taxon>Endopterygota</taxon>
        <taxon>Diptera</taxon>
        <taxon>Nematocera</taxon>
        <taxon>Culicoidea</taxon>
        <taxon>Culicidae</taxon>
        <taxon>Anophelinae</taxon>
        <taxon>Anopheles</taxon>
    </lineage>
</organism>
<feature type="region of interest" description="Disordered" evidence="1">
    <location>
        <begin position="388"/>
        <end position="420"/>
    </location>
</feature>
<feature type="region of interest" description="Disordered" evidence="1">
    <location>
        <begin position="256"/>
        <end position="310"/>
    </location>
</feature>
<feature type="non-terminal residue" evidence="2">
    <location>
        <position position="1"/>
    </location>
</feature>
<sequence>PSAIGGGQYVMAARIGLVCLAWWLLATTSGRLLVRGQCGGHTGWYGAPMATPVYSEEPTSQDVDGLLSFEEESLEYYPVRRSVRHHHQQQYRTRPSRYTDGSNNGYGNDYHREGVRDWEKRSSSGRKVTLVRNRKARRPVEGYSKSGRTDYLQQAPASEATSGYGERRKANRATKYAGEDYGPAPSSPPHHTPSLSFKVLPPKPSCAQNLLIGCTPTVTRVPCSAATHGGYGGAPSVPYYPPVPVHYNYQEPSTGYGYGAAPQPQYHQSPPAPVPAPAPTSEPYHQPPPAYHHQPPPEGPHGGYAPSYKMSSAEQFPGFAAPVREELSESPKLPIISAFSEQPSGDVPTTTVASDTAGEPAATVTTTTATAPAATSVPLARVGVTVETTTPASAGTTKEDFWHDGTEESSTDLIEGSTAR</sequence>
<evidence type="ECO:0000313" key="2">
    <source>
        <dbReference type="EMBL" id="JAB00169.1"/>
    </source>
</evidence>
<feature type="compositionally biased region" description="Polar residues" evidence="1">
    <location>
        <begin position="151"/>
        <end position="161"/>
    </location>
</feature>
<feature type="region of interest" description="Disordered" evidence="1">
    <location>
        <begin position="83"/>
        <end position="169"/>
    </location>
</feature>
<name>T1E9F0_ANOAQ</name>
<accession>T1E9F0</accession>
<reference evidence="2" key="1">
    <citation type="submission" date="2013-07" db="EMBL/GenBank/DDBJ databases">
        <title>Transcriptome sequencing and developmental regulation of gene expression in Anopheles aquasalis.</title>
        <authorList>
            <consortium name="Brazilian Malaria Network (MCT/CNPq/MS/SCTIE/DECIT/PRONEX 555648/2009-5) and Research Network on Bioactive Molecules from Arthropod Vectors (NAP-MOBIARVE"/>
            <consortium name="University of Sao Paulo)"/>
            <person name="Marinotti O."/>
            <person name="Ribeiro J.M.C."/>
            <person name="Costa-da-Silva A.L."/>
            <person name="Silva M.C.P."/>
            <person name="Lopes A.R."/>
            <person name="Barros M.S."/>
            <person name="Sa-Nunes A."/>
            <person name="Konjin B.B."/>
            <person name="Carvalho E."/>
            <person name="Suesdek L."/>
            <person name="Silva-Neto M.A.C."/>
            <person name="Capurro M.L."/>
        </authorList>
    </citation>
    <scope>NUCLEOTIDE SEQUENCE</scope>
    <source>
        <tissue evidence="2">Whole body</tissue>
    </source>
</reference>
<feature type="region of interest" description="Disordered" evidence="1">
    <location>
        <begin position="339"/>
        <end position="369"/>
    </location>
</feature>
<feature type="compositionally biased region" description="Polar residues" evidence="1">
    <location>
        <begin position="339"/>
        <end position="354"/>
    </location>
</feature>
<feature type="compositionally biased region" description="Basic and acidic residues" evidence="1">
    <location>
        <begin position="397"/>
        <end position="406"/>
    </location>
</feature>